<proteinExistence type="predicted"/>
<organism evidence="2 3">
    <name type="scientific">Pleuronectes platessa</name>
    <name type="common">European plaice</name>
    <dbReference type="NCBI Taxonomy" id="8262"/>
    <lineage>
        <taxon>Eukaryota</taxon>
        <taxon>Metazoa</taxon>
        <taxon>Chordata</taxon>
        <taxon>Craniata</taxon>
        <taxon>Vertebrata</taxon>
        <taxon>Euteleostomi</taxon>
        <taxon>Actinopterygii</taxon>
        <taxon>Neopterygii</taxon>
        <taxon>Teleostei</taxon>
        <taxon>Neoteleostei</taxon>
        <taxon>Acanthomorphata</taxon>
        <taxon>Carangaria</taxon>
        <taxon>Pleuronectiformes</taxon>
        <taxon>Pleuronectoidei</taxon>
        <taxon>Pleuronectidae</taxon>
        <taxon>Pleuronectes</taxon>
    </lineage>
</organism>
<dbReference type="AlphaFoldDB" id="A0A9N7YJQ7"/>
<accession>A0A9N7YJQ7</accession>
<gene>
    <name evidence="2" type="ORF">PLEPLA_LOCUS22072</name>
</gene>
<comment type="caution">
    <text evidence="2">The sequence shown here is derived from an EMBL/GenBank/DDBJ whole genome shotgun (WGS) entry which is preliminary data.</text>
</comment>
<dbReference type="EMBL" id="CADEAL010001615">
    <property type="protein sequence ID" value="CAB1433980.1"/>
    <property type="molecule type" value="Genomic_DNA"/>
</dbReference>
<evidence type="ECO:0000313" key="3">
    <source>
        <dbReference type="Proteomes" id="UP001153269"/>
    </source>
</evidence>
<feature type="region of interest" description="Disordered" evidence="1">
    <location>
        <begin position="94"/>
        <end position="120"/>
    </location>
</feature>
<name>A0A9N7YJQ7_PLEPL</name>
<dbReference type="Proteomes" id="UP001153269">
    <property type="component" value="Unassembled WGS sequence"/>
</dbReference>
<sequence length="120" mass="12673">MFIGICGKIAGHVPRLGEQSPRRPPLHAAGGSVCGLPRGFWRGEVLWCGGFLSLGLQGGVRHRCRRRAIGGDRVRRVAAATLDACRALLTDHLSDGARWGNPPFARGTPSGGVPRLAPSS</sequence>
<evidence type="ECO:0000256" key="1">
    <source>
        <dbReference type="SAM" id="MobiDB-lite"/>
    </source>
</evidence>
<keyword evidence="3" id="KW-1185">Reference proteome</keyword>
<protein>
    <submittedName>
        <fullName evidence="2">Uncharacterized protein</fullName>
    </submittedName>
</protein>
<reference evidence="2" key="1">
    <citation type="submission" date="2020-03" db="EMBL/GenBank/DDBJ databases">
        <authorList>
            <person name="Weist P."/>
        </authorList>
    </citation>
    <scope>NUCLEOTIDE SEQUENCE</scope>
</reference>
<evidence type="ECO:0000313" key="2">
    <source>
        <dbReference type="EMBL" id="CAB1433980.1"/>
    </source>
</evidence>